<proteinExistence type="predicted"/>
<gene>
    <name evidence="1" type="ORF">S101468_00771</name>
</gene>
<reference evidence="1 2" key="1">
    <citation type="submission" date="2017-06" db="EMBL/GenBank/DDBJ databases">
        <title>Genome sequence of Acetobacter pasteurianus subsp. pasteurianus strain SRCM101468.</title>
        <authorList>
            <person name="Cho S.H."/>
        </authorList>
    </citation>
    <scope>NUCLEOTIDE SEQUENCE [LARGE SCALE GENOMIC DNA]</scope>
    <source>
        <strain evidence="1 2">SRCM101468</strain>
    </source>
</reference>
<evidence type="ECO:0000313" key="2">
    <source>
        <dbReference type="Proteomes" id="UP000196816"/>
    </source>
</evidence>
<protein>
    <submittedName>
        <fullName evidence="1">Uncharacterized protein</fullName>
    </submittedName>
</protein>
<name>A0AAC9SLI9_ACEPA</name>
<accession>A0AAC9SLI9</accession>
<dbReference type="AlphaFoldDB" id="A0AAC9SLI9"/>
<dbReference type="Proteomes" id="UP000196816">
    <property type="component" value="Chromosome"/>
</dbReference>
<organism evidence="1 2">
    <name type="scientific">Acetobacter pasteurianus subsp. pasteurianus</name>
    <dbReference type="NCBI Taxonomy" id="481145"/>
    <lineage>
        <taxon>Bacteria</taxon>
        <taxon>Pseudomonadati</taxon>
        <taxon>Pseudomonadota</taxon>
        <taxon>Alphaproteobacteria</taxon>
        <taxon>Acetobacterales</taxon>
        <taxon>Acetobacteraceae</taxon>
        <taxon>Acetobacter</taxon>
    </lineage>
</organism>
<evidence type="ECO:0000313" key="1">
    <source>
        <dbReference type="EMBL" id="ASC05038.1"/>
    </source>
</evidence>
<dbReference type="EMBL" id="CP021922">
    <property type="protein sequence ID" value="ASC05038.1"/>
    <property type="molecule type" value="Genomic_DNA"/>
</dbReference>
<sequence length="33" mass="3692">MAAGVDEFADSLTELVHQSVKPAENSHLQWLHM</sequence>